<dbReference type="CDD" id="cd03064">
    <property type="entry name" value="TRX_Fd_NuoE"/>
    <property type="match status" value="1"/>
</dbReference>
<dbReference type="PANTHER" id="PTHR10371:SF3">
    <property type="entry name" value="NADH DEHYDROGENASE [UBIQUINONE] FLAVOPROTEIN 2, MITOCHONDRIAL"/>
    <property type="match status" value="1"/>
</dbReference>
<dbReference type="PANTHER" id="PTHR10371">
    <property type="entry name" value="NADH DEHYDROGENASE UBIQUINONE FLAVOPROTEIN 2, MITOCHONDRIAL"/>
    <property type="match status" value="1"/>
</dbReference>
<evidence type="ECO:0000256" key="4">
    <source>
        <dbReference type="ARBA" id="ARBA00023004"/>
    </source>
</evidence>
<comment type="similarity">
    <text evidence="1">Belongs to the complex I 24 kDa subunit family.</text>
</comment>
<name>A0A1W1EBI7_9ZZZZ</name>
<evidence type="ECO:0000256" key="1">
    <source>
        <dbReference type="ARBA" id="ARBA00010643"/>
    </source>
</evidence>
<dbReference type="EC" id="1.6.5.3" evidence="7"/>
<gene>
    <name evidence="7" type="ORF">MNB_SV-5-1719</name>
</gene>
<comment type="cofactor">
    <cofactor evidence="6">
        <name>[2Fe-2S] cluster</name>
        <dbReference type="ChEBI" id="CHEBI:190135"/>
    </cofactor>
</comment>
<dbReference type="Gene3D" id="3.40.30.10">
    <property type="entry name" value="Glutaredoxin"/>
    <property type="match status" value="1"/>
</dbReference>
<protein>
    <submittedName>
        <fullName evidence="7">NADH-ubiquinone oxidoreductase chain E</fullName>
        <ecNumber evidence="7">1.6.5.3</ecNumber>
    </submittedName>
</protein>
<dbReference type="PIRSF" id="PIRSF000216">
    <property type="entry name" value="NADH_DH_24kDa"/>
    <property type="match status" value="1"/>
</dbReference>
<sequence>MSFEFSKENLEKIEKLKKRYPSVKALTLPCLWMVEYQEGYISMDAIDEISKHTDTPAIEIYRVATFYTMFHLEPQEKVNVQVCKTLSCKLCGSDKILEHLEGKDVNIVHVECLGSCGTAPVMQIDDVNYENLTTEKVDEVLKDLK</sequence>
<dbReference type="GO" id="GO:0003954">
    <property type="term" value="F:NADH dehydrogenase activity"/>
    <property type="evidence" value="ECO:0007669"/>
    <property type="project" value="TreeGrafter"/>
</dbReference>
<dbReference type="AlphaFoldDB" id="A0A1W1EBI7"/>
<dbReference type="SUPFAM" id="SSF52833">
    <property type="entry name" value="Thioredoxin-like"/>
    <property type="match status" value="1"/>
</dbReference>
<keyword evidence="4" id="KW-0408">Iron</keyword>
<keyword evidence="5" id="KW-0411">Iron-sulfur</keyword>
<evidence type="ECO:0000256" key="6">
    <source>
        <dbReference type="ARBA" id="ARBA00034078"/>
    </source>
</evidence>
<dbReference type="FunFam" id="1.10.10.1590:FF:000001">
    <property type="entry name" value="NADH-quinone oxidoreductase subunit E"/>
    <property type="match status" value="1"/>
</dbReference>
<dbReference type="GO" id="GO:0046872">
    <property type="term" value="F:metal ion binding"/>
    <property type="evidence" value="ECO:0007669"/>
    <property type="project" value="UniProtKB-KW"/>
</dbReference>
<evidence type="ECO:0000313" key="7">
    <source>
        <dbReference type="EMBL" id="SFZ97400.1"/>
    </source>
</evidence>
<dbReference type="InterPro" id="IPR036249">
    <property type="entry name" value="Thioredoxin-like_sf"/>
</dbReference>
<evidence type="ECO:0000256" key="2">
    <source>
        <dbReference type="ARBA" id="ARBA00022714"/>
    </source>
</evidence>
<dbReference type="InterPro" id="IPR041921">
    <property type="entry name" value="NuoE_N"/>
</dbReference>
<reference evidence="7" key="1">
    <citation type="submission" date="2016-10" db="EMBL/GenBank/DDBJ databases">
        <authorList>
            <person name="de Groot N.N."/>
        </authorList>
    </citation>
    <scope>NUCLEOTIDE SEQUENCE</scope>
</reference>
<keyword evidence="7" id="KW-0560">Oxidoreductase</keyword>
<keyword evidence="2" id="KW-0001">2Fe-2S</keyword>
<evidence type="ECO:0000256" key="5">
    <source>
        <dbReference type="ARBA" id="ARBA00023014"/>
    </source>
</evidence>
<accession>A0A1W1EBI7</accession>
<dbReference type="InterPro" id="IPR042128">
    <property type="entry name" value="NuoE_dom"/>
</dbReference>
<keyword evidence="7" id="KW-0830">Ubiquinone</keyword>
<evidence type="ECO:0000256" key="3">
    <source>
        <dbReference type="ARBA" id="ARBA00022723"/>
    </source>
</evidence>
<dbReference type="EMBL" id="FPKX01000005">
    <property type="protein sequence ID" value="SFZ97400.1"/>
    <property type="molecule type" value="Genomic_DNA"/>
</dbReference>
<dbReference type="InterPro" id="IPR002023">
    <property type="entry name" value="NuoE-like"/>
</dbReference>
<dbReference type="Pfam" id="PF01257">
    <property type="entry name" value="2Fe-2S_thioredx"/>
    <property type="match status" value="1"/>
</dbReference>
<keyword evidence="3" id="KW-0479">Metal-binding</keyword>
<proteinExistence type="inferred from homology"/>
<organism evidence="7">
    <name type="scientific">hydrothermal vent metagenome</name>
    <dbReference type="NCBI Taxonomy" id="652676"/>
    <lineage>
        <taxon>unclassified sequences</taxon>
        <taxon>metagenomes</taxon>
        <taxon>ecological metagenomes</taxon>
    </lineage>
</organism>
<dbReference type="Gene3D" id="1.10.10.1590">
    <property type="entry name" value="NADH-quinone oxidoreductase subunit E"/>
    <property type="match status" value="1"/>
</dbReference>
<dbReference type="GO" id="GO:0051537">
    <property type="term" value="F:2 iron, 2 sulfur cluster binding"/>
    <property type="evidence" value="ECO:0007669"/>
    <property type="project" value="UniProtKB-KW"/>
</dbReference>